<accession>A0A0E9QBV8</accession>
<reference evidence="1" key="2">
    <citation type="journal article" date="2015" name="Fish Shellfish Immunol.">
        <title>Early steps in the European eel (Anguilla anguilla)-Vibrio vulnificus interaction in the gills: Role of the RtxA13 toxin.</title>
        <authorList>
            <person name="Callol A."/>
            <person name="Pajuelo D."/>
            <person name="Ebbesson L."/>
            <person name="Teles M."/>
            <person name="MacKenzie S."/>
            <person name="Amaro C."/>
        </authorList>
    </citation>
    <scope>NUCLEOTIDE SEQUENCE</scope>
</reference>
<dbReference type="AlphaFoldDB" id="A0A0E9QBV8"/>
<protein>
    <submittedName>
        <fullName evidence="1">Uncharacterized protein</fullName>
    </submittedName>
</protein>
<evidence type="ECO:0000313" key="1">
    <source>
        <dbReference type="EMBL" id="JAH13800.1"/>
    </source>
</evidence>
<organism evidence="1">
    <name type="scientific">Anguilla anguilla</name>
    <name type="common">European freshwater eel</name>
    <name type="synonym">Muraena anguilla</name>
    <dbReference type="NCBI Taxonomy" id="7936"/>
    <lineage>
        <taxon>Eukaryota</taxon>
        <taxon>Metazoa</taxon>
        <taxon>Chordata</taxon>
        <taxon>Craniata</taxon>
        <taxon>Vertebrata</taxon>
        <taxon>Euteleostomi</taxon>
        <taxon>Actinopterygii</taxon>
        <taxon>Neopterygii</taxon>
        <taxon>Teleostei</taxon>
        <taxon>Anguilliformes</taxon>
        <taxon>Anguillidae</taxon>
        <taxon>Anguilla</taxon>
    </lineage>
</organism>
<sequence>MQNMKLTPETYSTTNKCEPLLHSREKKIRAAVFSLRL</sequence>
<reference evidence="1" key="1">
    <citation type="submission" date="2014-11" db="EMBL/GenBank/DDBJ databases">
        <authorList>
            <person name="Amaro Gonzalez C."/>
        </authorList>
    </citation>
    <scope>NUCLEOTIDE SEQUENCE</scope>
</reference>
<dbReference type="EMBL" id="GBXM01094777">
    <property type="protein sequence ID" value="JAH13800.1"/>
    <property type="molecule type" value="Transcribed_RNA"/>
</dbReference>
<name>A0A0E9QBV8_ANGAN</name>
<proteinExistence type="predicted"/>